<evidence type="ECO:0000313" key="2">
    <source>
        <dbReference type="EMBL" id="GJT45507.1"/>
    </source>
</evidence>
<feature type="compositionally biased region" description="Basic and acidic residues" evidence="1">
    <location>
        <begin position="181"/>
        <end position="191"/>
    </location>
</feature>
<feature type="compositionally biased region" description="Basic residues" evidence="1">
    <location>
        <begin position="288"/>
        <end position="303"/>
    </location>
</feature>
<dbReference type="Proteomes" id="UP001151760">
    <property type="component" value="Unassembled WGS sequence"/>
</dbReference>
<organism evidence="2 3">
    <name type="scientific">Tanacetum coccineum</name>
    <dbReference type="NCBI Taxonomy" id="301880"/>
    <lineage>
        <taxon>Eukaryota</taxon>
        <taxon>Viridiplantae</taxon>
        <taxon>Streptophyta</taxon>
        <taxon>Embryophyta</taxon>
        <taxon>Tracheophyta</taxon>
        <taxon>Spermatophyta</taxon>
        <taxon>Magnoliopsida</taxon>
        <taxon>eudicotyledons</taxon>
        <taxon>Gunneridae</taxon>
        <taxon>Pentapetalae</taxon>
        <taxon>asterids</taxon>
        <taxon>campanulids</taxon>
        <taxon>Asterales</taxon>
        <taxon>Asteraceae</taxon>
        <taxon>Asteroideae</taxon>
        <taxon>Anthemideae</taxon>
        <taxon>Anthemidinae</taxon>
        <taxon>Tanacetum</taxon>
    </lineage>
</organism>
<comment type="caution">
    <text evidence="2">The sequence shown here is derived from an EMBL/GenBank/DDBJ whole genome shotgun (WGS) entry which is preliminary data.</text>
</comment>
<feature type="region of interest" description="Disordered" evidence="1">
    <location>
        <begin position="288"/>
        <end position="321"/>
    </location>
</feature>
<accession>A0ABQ5E257</accession>
<reference evidence="2" key="2">
    <citation type="submission" date="2022-01" db="EMBL/GenBank/DDBJ databases">
        <authorList>
            <person name="Yamashiro T."/>
            <person name="Shiraishi A."/>
            <person name="Satake H."/>
            <person name="Nakayama K."/>
        </authorList>
    </citation>
    <scope>NUCLEOTIDE SEQUENCE</scope>
</reference>
<feature type="compositionally biased region" description="Polar residues" evidence="1">
    <location>
        <begin position="126"/>
        <end position="135"/>
    </location>
</feature>
<name>A0ABQ5E257_9ASTR</name>
<sequence length="404" mass="46444">MAQHVIPAAQLVPQYKPIGRCNNYAVLQSIPCSPECKIVGLILLDHCLSHALTATADVPAVYLQQFWRTMSKVPDTEDTIKFLLDTEQFTYTVDIVAKIRETDDFKEYNTVFMKVAILMNQPQPIVSTQGANRTTPRAHRSPTVFAGPLKTKKRKQTDGESKPGSRKDNLKFVDDDDDDKAEEKHSDDMGSLEIRNEETQTTIPTLLSSPRKILSLDKKTSQELTILFQTQLPQHPNIHKSIKEFPVNTLIVQERFAGCAGVKVIWFKTWKERKMIFTHIMMNIKTMREKRVKRSKGSKRSKYARGSLSKHSSKDSTKYVSKQQCQQQEWDAWEEENVINDDEVIPKDDTPELIVEFQNVYKRVPTIFDHATMKATLRDSLSNQSRNAEEYAYHLDQSTNFMEN</sequence>
<proteinExistence type="predicted"/>
<feature type="compositionally biased region" description="Basic and acidic residues" evidence="1">
    <location>
        <begin position="156"/>
        <end position="173"/>
    </location>
</feature>
<reference evidence="2" key="1">
    <citation type="journal article" date="2022" name="Int. J. Mol. Sci.">
        <title>Draft Genome of Tanacetum Coccineum: Genomic Comparison of Closely Related Tanacetum-Family Plants.</title>
        <authorList>
            <person name="Yamashiro T."/>
            <person name="Shiraishi A."/>
            <person name="Nakayama K."/>
            <person name="Satake H."/>
        </authorList>
    </citation>
    <scope>NUCLEOTIDE SEQUENCE</scope>
</reference>
<feature type="region of interest" description="Disordered" evidence="1">
    <location>
        <begin position="126"/>
        <end position="191"/>
    </location>
</feature>
<protein>
    <submittedName>
        <fullName evidence="2">Uncharacterized protein</fullName>
    </submittedName>
</protein>
<evidence type="ECO:0000313" key="3">
    <source>
        <dbReference type="Proteomes" id="UP001151760"/>
    </source>
</evidence>
<keyword evidence="3" id="KW-1185">Reference proteome</keyword>
<evidence type="ECO:0000256" key="1">
    <source>
        <dbReference type="SAM" id="MobiDB-lite"/>
    </source>
</evidence>
<dbReference type="EMBL" id="BQNB010015907">
    <property type="protein sequence ID" value="GJT45507.1"/>
    <property type="molecule type" value="Genomic_DNA"/>
</dbReference>
<gene>
    <name evidence="2" type="ORF">Tco_0954222</name>
</gene>